<evidence type="ECO:0000256" key="4">
    <source>
        <dbReference type="ARBA" id="ARBA00022840"/>
    </source>
</evidence>
<protein>
    <submittedName>
        <fullName evidence="10">Glutamate-tRNA ligase</fullName>
    </submittedName>
</protein>
<dbReference type="Pfam" id="PF00749">
    <property type="entry name" value="tRNA-synt_1c"/>
    <property type="match status" value="2"/>
</dbReference>
<dbReference type="Proteomes" id="UP001230268">
    <property type="component" value="Unassembled WGS sequence"/>
</dbReference>
<evidence type="ECO:0000256" key="1">
    <source>
        <dbReference type="ARBA" id="ARBA00007894"/>
    </source>
</evidence>
<dbReference type="SUPFAM" id="SSF52374">
    <property type="entry name" value="Nucleotidylyl transferase"/>
    <property type="match status" value="1"/>
</dbReference>
<dbReference type="SUPFAM" id="SSF48163">
    <property type="entry name" value="An anticodon-binding domain of class I aminoacyl-tRNA synthetases"/>
    <property type="match status" value="1"/>
</dbReference>
<comment type="caution">
    <text evidence="10">The sequence shown here is derived from an EMBL/GenBank/DDBJ whole genome shotgun (WGS) entry which is preliminary data.</text>
</comment>
<keyword evidence="4 7" id="KW-0067">ATP-binding</keyword>
<feature type="domain" description="Glutamyl/glutaminyl-tRNA synthetase class Ib catalytic" evidence="9">
    <location>
        <begin position="246"/>
        <end position="386"/>
    </location>
</feature>
<dbReference type="AlphaFoldDB" id="A0AAD8LRQ3"/>
<dbReference type="PANTHER" id="PTHR43311">
    <property type="entry name" value="GLUTAMATE--TRNA LIGASE"/>
    <property type="match status" value="1"/>
</dbReference>
<evidence type="ECO:0000256" key="6">
    <source>
        <dbReference type="ARBA" id="ARBA00023146"/>
    </source>
</evidence>
<dbReference type="InterPro" id="IPR020058">
    <property type="entry name" value="Glu/Gln-tRNA-synth_Ib_cat-dom"/>
</dbReference>
<keyword evidence="2 7" id="KW-0436">Ligase</keyword>
<organism evidence="10 11">
    <name type="scientific">Babesia gibsoni</name>
    <dbReference type="NCBI Taxonomy" id="33632"/>
    <lineage>
        <taxon>Eukaryota</taxon>
        <taxon>Sar</taxon>
        <taxon>Alveolata</taxon>
        <taxon>Apicomplexa</taxon>
        <taxon>Aconoidasida</taxon>
        <taxon>Piroplasmida</taxon>
        <taxon>Babesiidae</taxon>
        <taxon>Babesia</taxon>
    </lineage>
</organism>
<keyword evidence="3 7" id="KW-0547">Nucleotide-binding</keyword>
<evidence type="ECO:0000256" key="2">
    <source>
        <dbReference type="ARBA" id="ARBA00022598"/>
    </source>
</evidence>
<keyword evidence="11" id="KW-1185">Reference proteome</keyword>
<gene>
    <name evidence="10" type="ORF">BgAZ_202130</name>
</gene>
<evidence type="ECO:0000313" key="11">
    <source>
        <dbReference type="Proteomes" id="UP001230268"/>
    </source>
</evidence>
<dbReference type="PRINTS" id="PR00987">
    <property type="entry name" value="TRNASYNTHGLU"/>
</dbReference>
<proteinExistence type="inferred from homology"/>
<keyword evidence="5 7" id="KW-0648">Protein biosynthesis</keyword>
<keyword evidence="8" id="KW-0732">Signal</keyword>
<dbReference type="GO" id="GO:0005524">
    <property type="term" value="F:ATP binding"/>
    <property type="evidence" value="ECO:0007669"/>
    <property type="project" value="UniProtKB-KW"/>
</dbReference>
<keyword evidence="6 7" id="KW-0030">Aminoacyl-tRNA synthetase</keyword>
<dbReference type="GO" id="GO:0006424">
    <property type="term" value="P:glutamyl-tRNA aminoacylation"/>
    <property type="evidence" value="ECO:0007669"/>
    <property type="project" value="InterPro"/>
</dbReference>
<feature type="chain" id="PRO_5041991766" evidence="8">
    <location>
        <begin position="23"/>
        <end position="585"/>
    </location>
</feature>
<evidence type="ECO:0000256" key="7">
    <source>
        <dbReference type="RuleBase" id="RU363037"/>
    </source>
</evidence>
<dbReference type="NCBIfam" id="TIGR00464">
    <property type="entry name" value="gltX_bact"/>
    <property type="match status" value="1"/>
</dbReference>
<dbReference type="GO" id="GO:0000049">
    <property type="term" value="F:tRNA binding"/>
    <property type="evidence" value="ECO:0007669"/>
    <property type="project" value="InterPro"/>
</dbReference>
<evidence type="ECO:0000256" key="3">
    <source>
        <dbReference type="ARBA" id="ARBA00022741"/>
    </source>
</evidence>
<sequence>MLTRLCVTKLLTVAVFSSSTIAIALRPSCHASHRHYLNQSASGAFIGIPCLNGLGADKPSTSKVLAASGKTPRISLGAPKDAVGTLNDVRVRFAPSPTGELHVGNLRTFIYNYLYARKNEGVLIFRVDDTDDNREVSGCLSKIIKDLKWLGFSWSEGPGSKHNDDKYYQSKRQGLYRDTADILIQTQKAYRCFCTKEEVNERKKKKSKTSHLSYDKACRHLSTAKITENLLDKKPFTVRFSNVDDNEDFILIRSNGTATYNFACAVDDHSHGITHVIRGVDHLENTYKQINILEAIGTELPTYVHCSLMCNTDQSKLSKRSGDAITISKLREMGVCKLPIVNYLSFLGTSNADDPKCHSIGVIAHVFDLDMLNRTPIAFDMAKLLWLNRRYIEELPYNEFVTQMSSFLDNVKDLQTAFSKETLKKLISVAPQPLKSGVDTMREYATLIDSALSYKVPRFVGHGCYDYGGFFLTDESQKFLETFVEWSQHLITASEVGQSLSELLKDMLKSDEFIAIDGKKHLGVVRYALTGMNQGPPISQMIDLWLIAKEQKLEGFIPLHQRILNLRDMNFFSNDPVAEGLFKKS</sequence>
<dbReference type="InterPro" id="IPR008925">
    <property type="entry name" value="aa_tRNA-synth_I_cd-bd_sf"/>
</dbReference>
<dbReference type="EMBL" id="JAVEPI010000002">
    <property type="protein sequence ID" value="KAK1443337.1"/>
    <property type="molecule type" value="Genomic_DNA"/>
</dbReference>
<evidence type="ECO:0000256" key="8">
    <source>
        <dbReference type="SAM" id="SignalP"/>
    </source>
</evidence>
<comment type="similarity">
    <text evidence="1">Belongs to the class-I aminoacyl-tRNA synthetase family. Glutamate--tRNA ligase type 1 subfamily.</text>
</comment>
<dbReference type="GO" id="GO:0004818">
    <property type="term" value="F:glutamate-tRNA ligase activity"/>
    <property type="evidence" value="ECO:0007669"/>
    <property type="project" value="InterPro"/>
</dbReference>
<reference evidence="10" key="1">
    <citation type="submission" date="2023-08" db="EMBL/GenBank/DDBJ databases">
        <title>Draft sequence of the Babesia gibsoni genome.</title>
        <authorList>
            <person name="Yamagishi J.Y."/>
            <person name="Xuan X.X."/>
        </authorList>
    </citation>
    <scope>NUCLEOTIDE SEQUENCE</scope>
    <source>
        <strain evidence="10">Azabu</strain>
    </source>
</reference>
<dbReference type="InterPro" id="IPR000924">
    <property type="entry name" value="Glu/Gln-tRNA-synth"/>
</dbReference>
<dbReference type="InterPro" id="IPR049940">
    <property type="entry name" value="GluQ/Sye"/>
</dbReference>
<dbReference type="PROSITE" id="PS00178">
    <property type="entry name" value="AA_TRNA_LIGASE_I"/>
    <property type="match status" value="1"/>
</dbReference>
<accession>A0AAD8LRQ3</accession>
<evidence type="ECO:0000259" key="9">
    <source>
        <dbReference type="Pfam" id="PF00749"/>
    </source>
</evidence>
<dbReference type="PANTHER" id="PTHR43311:SF2">
    <property type="entry name" value="GLUTAMATE--TRNA LIGASE, MITOCHONDRIAL-RELATED"/>
    <property type="match status" value="1"/>
</dbReference>
<dbReference type="Gene3D" id="3.40.50.620">
    <property type="entry name" value="HUPs"/>
    <property type="match status" value="1"/>
</dbReference>
<name>A0AAD8LRQ3_BABGI</name>
<dbReference type="InterPro" id="IPR004527">
    <property type="entry name" value="Glu-tRNA-ligase_bac/mito"/>
</dbReference>
<dbReference type="GO" id="GO:0005739">
    <property type="term" value="C:mitochondrion"/>
    <property type="evidence" value="ECO:0007669"/>
    <property type="project" value="TreeGrafter"/>
</dbReference>
<dbReference type="InterPro" id="IPR014729">
    <property type="entry name" value="Rossmann-like_a/b/a_fold"/>
</dbReference>
<feature type="domain" description="Glutamyl/glutaminyl-tRNA synthetase class Ib catalytic" evidence="9">
    <location>
        <begin position="89"/>
        <end position="243"/>
    </location>
</feature>
<dbReference type="InterPro" id="IPR001412">
    <property type="entry name" value="aa-tRNA-synth_I_CS"/>
</dbReference>
<feature type="signal peptide" evidence="8">
    <location>
        <begin position="1"/>
        <end position="22"/>
    </location>
</feature>
<evidence type="ECO:0000256" key="5">
    <source>
        <dbReference type="ARBA" id="ARBA00022917"/>
    </source>
</evidence>
<evidence type="ECO:0000313" key="10">
    <source>
        <dbReference type="EMBL" id="KAK1443337.1"/>
    </source>
</evidence>